<keyword evidence="6" id="KW-1185">Reference proteome</keyword>
<dbReference type="EMBL" id="CP002599">
    <property type="protein sequence ID" value="AEA60145.1"/>
    <property type="molecule type" value="Genomic_DNA"/>
</dbReference>
<dbReference type="Pfam" id="PF00043">
    <property type="entry name" value="GST_C"/>
    <property type="match status" value="1"/>
</dbReference>
<dbReference type="PROSITE" id="PS50404">
    <property type="entry name" value="GST_NTER"/>
    <property type="match status" value="1"/>
</dbReference>
<dbReference type="AlphaFoldDB" id="F2LB76"/>
<dbReference type="GO" id="GO:0005737">
    <property type="term" value="C:cytoplasm"/>
    <property type="evidence" value="ECO:0007669"/>
    <property type="project" value="TreeGrafter"/>
</dbReference>
<dbReference type="SFLD" id="SFLDG01154">
    <property type="entry name" value="Main.5:_Phi-like"/>
    <property type="match status" value="1"/>
</dbReference>
<dbReference type="InterPro" id="IPR036282">
    <property type="entry name" value="Glutathione-S-Trfase_C_sf"/>
</dbReference>
<dbReference type="PROSITE" id="PS50405">
    <property type="entry name" value="GST_CTER"/>
    <property type="match status" value="1"/>
</dbReference>
<reference evidence="5 6" key="1">
    <citation type="journal article" date="2011" name="J. Bacteriol.">
        <title>Complete genome sequence of Burkholderia gladioli BSR3.</title>
        <authorList>
            <person name="Seo Y.S."/>
            <person name="Lim J."/>
            <person name="Choi B.S."/>
            <person name="Kim H."/>
            <person name="Goo E."/>
            <person name="Lee B."/>
            <person name="Lim J.S."/>
            <person name="Choi I.Y."/>
            <person name="Moon J.S."/>
            <person name="Kim J."/>
            <person name="Hwang I."/>
        </authorList>
    </citation>
    <scope>NUCLEOTIDE SEQUENCE [LARGE SCALE GENOMIC DNA]</scope>
    <source>
        <strain evidence="5 6">BSR3</strain>
    </source>
</reference>
<dbReference type="InterPro" id="IPR036249">
    <property type="entry name" value="Thioredoxin-like_sf"/>
</dbReference>
<dbReference type="Pfam" id="PF13417">
    <property type="entry name" value="GST_N_3"/>
    <property type="match status" value="1"/>
</dbReference>
<evidence type="ECO:0000256" key="1">
    <source>
        <dbReference type="ARBA" id="ARBA00012452"/>
    </source>
</evidence>
<dbReference type="SFLD" id="SFLDG00358">
    <property type="entry name" value="Main_(cytGST)"/>
    <property type="match status" value="1"/>
</dbReference>
<dbReference type="Proteomes" id="UP000008316">
    <property type="component" value="Chromosome 1"/>
</dbReference>
<dbReference type="eggNOG" id="COG0625">
    <property type="taxonomic scope" value="Bacteria"/>
</dbReference>
<evidence type="ECO:0000259" key="3">
    <source>
        <dbReference type="PROSITE" id="PS50404"/>
    </source>
</evidence>
<gene>
    <name evidence="5" type="ordered locus">bgla_1g14780</name>
</gene>
<dbReference type="GO" id="GO:0043295">
    <property type="term" value="F:glutathione binding"/>
    <property type="evidence" value="ECO:0007669"/>
    <property type="project" value="TreeGrafter"/>
</dbReference>
<dbReference type="Gene3D" id="3.40.30.10">
    <property type="entry name" value="Glutaredoxin"/>
    <property type="match status" value="1"/>
</dbReference>
<dbReference type="SUPFAM" id="SSF47616">
    <property type="entry name" value="GST C-terminal domain-like"/>
    <property type="match status" value="1"/>
</dbReference>
<dbReference type="InterPro" id="IPR004046">
    <property type="entry name" value="GST_C"/>
</dbReference>
<dbReference type="CDD" id="cd00299">
    <property type="entry name" value="GST_C_family"/>
    <property type="match status" value="1"/>
</dbReference>
<dbReference type="PANTHER" id="PTHR43900">
    <property type="entry name" value="GLUTATHIONE S-TRANSFERASE RHO"/>
    <property type="match status" value="1"/>
</dbReference>
<dbReference type="InterPro" id="IPR010987">
    <property type="entry name" value="Glutathione-S-Trfase_C-like"/>
</dbReference>
<dbReference type="SFLD" id="SFLDS00019">
    <property type="entry name" value="Glutathione_Transferase_(cytos"/>
    <property type="match status" value="1"/>
</dbReference>
<dbReference type="InterPro" id="IPR004045">
    <property type="entry name" value="Glutathione_S-Trfase_N"/>
</dbReference>
<dbReference type="RefSeq" id="WP_013697490.1">
    <property type="nucleotide sequence ID" value="NC_015381.1"/>
</dbReference>
<proteinExistence type="predicted"/>
<dbReference type="Gene3D" id="1.20.1050.10">
    <property type="match status" value="1"/>
</dbReference>
<dbReference type="InterPro" id="IPR040079">
    <property type="entry name" value="Glutathione_S-Trfase"/>
</dbReference>
<dbReference type="GO" id="GO:0004364">
    <property type="term" value="F:glutathione transferase activity"/>
    <property type="evidence" value="ECO:0007669"/>
    <property type="project" value="UniProtKB-EC"/>
</dbReference>
<organism evidence="5 6">
    <name type="scientific">Burkholderia gladioli (strain BSR3)</name>
    <dbReference type="NCBI Taxonomy" id="999541"/>
    <lineage>
        <taxon>Bacteria</taxon>
        <taxon>Pseudomonadati</taxon>
        <taxon>Pseudomonadota</taxon>
        <taxon>Betaproteobacteria</taxon>
        <taxon>Burkholderiales</taxon>
        <taxon>Burkholderiaceae</taxon>
        <taxon>Burkholderia</taxon>
    </lineage>
</organism>
<dbReference type="STRING" id="999541.bgla_1g14780"/>
<evidence type="ECO:0000259" key="4">
    <source>
        <dbReference type="PROSITE" id="PS50405"/>
    </source>
</evidence>
<protein>
    <recommendedName>
        <fullName evidence="1">glutathione transferase</fullName>
        <ecNumber evidence="1">2.5.1.18</ecNumber>
    </recommendedName>
</protein>
<dbReference type="EC" id="2.5.1.18" evidence="1"/>
<dbReference type="KEGG" id="bgd:bgla_1g14780"/>
<feature type="domain" description="GST C-terminal" evidence="4">
    <location>
        <begin position="91"/>
        <end position="213"/>
    </location>
</feature>
<dbReference type="SUPFAM" id="SSF52833">
    <property type="entry name" value="Thioredoxin-like"/>
    <property type="match status" value="1"/>
</dbReference>
<sequence length="213" mass="23985">MPSTNVVRLYGAAWSVYVRIARLALEEKGIPYTLVEVDVFDSAGVPHEHLKRHPFGRIPAFQHGDFCLYETSAIVRYIDDAFDGPKLQPTDAKARARVNQIAGVMDAYAYRTLVWDIYVERVVAVKEGRPTDEEKIATAMPLASTCLAELDRLCHGNGYMVADQVSIADLYAAPMFACFTQAAEAGLLLDRCKKLKDWWHRFSVRESMVRTQP</sequence>
<accession>F2LB76</accession>
<name>F2LB76_BURGS</name>
<evidence type="ECO:0000313" key="6">
    <source>
        <dbReference type="Proteomes" id="UP000008316"/>
    </source>
</evidence>
<dbReference type="HOGENOM" id="CLU_011226_5_2_4"/>
<evidence type="ECO:0000256" key="2">
    <source>
        <dbReference type="ARBA" id="ARBA00022679"/>
    </source>
</evidence>
<keyword evidence="2 5" id="KW-0808">Transferase</keyword>
<dbReference type="PANTHER" id="PTHR43900:SF3">
    <property type="entry name" value="GLUTATHIONE S-TRANSFERASE RHO"/>
    <property type="match status" value="1"/>
</dbReference>
<evidence type="ECO:0000313" key="5">
    <source>
        <dbReference type="EMBL" id="AEA60145.1"/>
    </source>
</evidence>
<feature type="domain" description="GST N-terminal" evidence="3">
    <location>
        <begin position="5"/>
        <end position="86"/>
    </location>
</feature>